<gene>
    <name evidence="1" type="ORF">DSO57_1006202</name>
</gene>
<evidence type="ECO:0000313" key="2">
    <source>
        <dbReference type="Proteomes" id="UP001165960"/>
    </source>
</evidence>
<organism evidence="1 2">
    <name type="scientific">Entomophthora muscae</name>
    <dbReference type="NCBI Taxonomy" id="34485"/>
    <lineage>
        <taxon>Eukaryota</taxon>
        <taxon>Fungi</taxon>
        <taxon>Fungi incertae sedis</taxon>
        <taxon>Zoopagomycota</taxon>
        <taxon>Entomophthoromycotina</taxon>
        <taxon>Entomophthoromycetes</taxon>
        <taxon>Entomophthorales</taxon>
        <taxon>Entomophthoraceae</taxon>
        <taxon>Entomophthora</taxon>
    </lineage>
</organism>
<protein>
    <submittedName>
        <fullName evidence="1">Uncharacterized protein</fullName>
    </submittedName>
</protein>
<proteinExistence type="predicted"/>
<reference evidence="1" key="1">
    <citation type="submission" date="2022-04" db="EMBL/GenBank/DDBJ databases">
        <title>Genome of the entomopathogenic fungus Entomophthora muscae.</title>
        <authorList>
            <person name="Elya C."/>
            <person name="Lovett B.R."/>
            <person name="Lee E."/>
            <person name="Macias A.M."/>
            <person name="Hajek A.E."/>
            <person name="De Bivort B.L."/>
            <person name="Kasson M.T."/>
            <person name="De Fine Licht H.H."/>
            <person name="Stajich J.E."/>
        </authorList>
    </citation>
    <scope>NUCLEOTIDE SEQUENCE</scope>
    <source>
        <strain evidence="1">Berkeley</strain>
    </source>
</reference>
<evidence type="ECO:0000313" key="1">
    <source>
        <dbReference type="EMBL" id="KAJ9059070.1"/>
    </source>
</evidence>
<dbReference type="Proteomes" id="UP001165960">
    <property type="component" value="Unassembled WGS sequence"/>
</dbReference>
<comment type="caution">
    <text evidence="1">The sequence shown here is derived from an EMBL/GenBank/DDBJ whole genome shotgun (WGS) entry which is preliminary data.</text>
</comment>
<name>A0ACC2S9S3_9FUNG</name>
<accession>A0ACC2S9S3</accession>
<dbReference type="EMBL" id="QTSX02005697">
    <property type="protein sequence ID" value="KAJ9059070.1"/>
    <property type="molecule type" value="Genomic_DNA"/>
</dbReference>
<keyword evidence="2" id="KW-1185">Reference proteome</keyword>
<sequence length="274" mass="30058">MGLNAYFPQLSPVPSFWSPRRAAIPVLHWAASWWFILPGWEPNLVSLAPLSHTHTHGPFNEEGGMPLVQSPATASPYHQAAAFTAANAHAGKRAGAPYGLPNLSQFMPEHQRPQAIVFGQPLLQQAPAPLEMDANSSPSKDAIHKSIHAMDAGGAGNGSCSEHLAIQQPSAENSLGCFQNLSHVNPNQLCCDLRTVKHIKNYLQQFTHPAICHNQMHLGRIQSLVYDQGILIYNQQTLLQVLYSELGNTFTTVNQYLAKVTNVQNTLLHWVNAI</sequence>